<dbReference type="InterPro" id="IPR024326">
    <property type="entry name" value="RRP7_C"/>
</dbReference>
<dbReference type="GO" id="GO:0034456">
    <property type="term" value="C:UTP-C complex"/>
    <property type="evidence" value="ECO:0007669"/>
    <property type="project" value="TreeGrafter"/>
</dbReference>
<dbReference type="GO" id="GO:0032545">
    <property type="term" value="C:CURI complex"/>
    <property type="evidence" value="ECO:0007669"/>
    <property type="project" value="TreeGrafter"/>
</dbReference>
<dbReference type="GO" id="GO:0006364">
    <property type="term" value="P:rRNA processing"/>
    <property type="evidence" value="ECO:0007669"/>
    <property type="project" value="TreeGrafter"/>
</dbReference>
<gene>
    <name evidence="4" type="ORF">AOQ84DRAFT_432081</name>
</gene>
<dbReference type="AlphaFoldDB" id="A0A8E2EZJ1"/>
<dbReference type="PANTHER" id="PTHR13191:SF0">
    <property type="entry name" value="RIBOSOMAL RNA-PROCESSING PROTEIN 7 HOMOLOG A-RELATED"/>
    <property type="match status" value="1"/>
</dbReference>
<dbReference type="CDD" id="cd12950">
    <property type="entry name" value="RRP7_Rrp7p"/>
    <property type="match status" value="1"/>
</dbReference>
<dbReference type="PANTHER" id="PTHR13191">
    <property type="entry name" value="RIBOSOMAL RNA PROCESSING PROTEIN 7-RELATED"/>
    <property type="match status" value="1"/>
</dbReference>
<feature type="domain" description="Rrp7 RRM-like N-terminal" evidence="3">
    <location>
        <begin position="18"/>
        <end position="200"/>
    </location>
</feature>
<protein>
    <submittedName>
        <fullName evidence="4">Uncharacterized protein</fullName>
    </submittedName>
</protein>
<organism evidence="4 5">
    <name type="scientific">Glonium stellatum</name>
    <dbReference type="NCBI Taxonomy" id="574774"/>
    <lineage>
        <taxon>Eukaryota</taxon>
        <taxon>Fungi</taxon>
        <taxon>Dikarya</taxon>
        <taxon>Ascomycota</taxon>
        <taxon>Pezizomycotina</taxon>
        <taxon>Dothideomycetes</taxon>
        <taxon>Pleosporomycetidae</taxon>
        <taxon>Gloniales</taxon>
        <taxon>Gloniaceae</taxon>
        <taxon>Glonium</taxon>
    </lineage>
</organism>
<comment type="similarity">
    <text evidence="1">Belongs to the RRP7 family.</text>
</comment>
<dbReference type="EMBL" id="KV749821">
    <property type="protein sequence ID" value="OCL07656.1"/>
    <property type="molecule type" value="Genomic_DNA"/>
</dbReference>
<sequence length="348" mass="39893">MSSNPKTRPISVPHKVADYAVLPLTTPTLPALQNQSKHYLYIRPHAPKLSDPDSERSLFIANIPIDASEGEIRNLFAKQLGSGRVERVDFESSIHSYQIRNRQLMQGKEDGATALVLKGKKRKRDDAEVVAEGVIEDEETRLPRTWNEEVRSSGSSAVVVFVDRASAKGAMREIKSVVKKQVEVLWEGQQGLGEKRYRTHHTLIFPPKQILQKSINAYLSAFNRAETARNRLRARQRAVPDEDGFITVVRGGRTGPARLEEAEAAKEKLEERKKKRGAKEDFYRFQVREKRKEREGELRRKFEQDRRKVAEMRERRGRVMPIYNIIPSASSVLRRLSRVQNIKPPLEP</sequence>
<dbReference type="GO" id="GO:0000028">
    <property type="term" value="P:ribosomal small subunit assembly"/>
    <property type="evidence" value="ECO:0007669"/>
    <property type="project" value="TreeGrafter"/>
</dbReference>
<evidence type="ECO:0000256" key="1">
    <source>
        <dbReference type="ARBA" id="ARBA00006110"/>
    </source>
</evidence>
<dbReference type="SUPFAM" id="SSF54928">
    <property type="entry name" value="RNA-binding domain, RBD"/>
    <property type="match status" value="1"/>
</dbReference>
<dbReference type="Gene3D" id="3.30.70.330">
    <property type="match status" value="1"/>
</dbReference>
<evidence type="ECO:0000313" key="5">
    <source>
        <dbReference type="Proteomes" id="UP000250140"/>
    </source>
</evidence>
<feature type="domain" description="Ribosomal RNA-processing protein 7 C-terminal" evidence="2">
    <location>
        <begin position="205"/>
        <end position="320"/>
    </location>
</feature>
<evidence type="ECO:0000259" key="3">
    <source>
        <dbReference type="Pfam" id="PF17799"/>
    </source>
</evidence>
<evidence type="ECO:0000313" key="4">
    <source>
        <dbReference type="EMBL" id="OCL07656.1"/>
    </source>
</evidence>
<dbReference type="Proteomes" id="UP000250140">
    <property type="component" value="Unassembled WGS sequence"/>
</dbReference>
<dbReference type="OrthoDB" id="5390at2759"/>
<dbReference type="CDD" id="cd12293">
    <property type="entry name" value="dRRM_Rrp7p"/>
    <property type="match status" value="1"/>
</dbReference>
<name>A0A8E2EZJ1_9PEZI</name>
<dbReference type="GO" id="GO:0003676">
    <property type="term" value="F:nucleic acid binding"/>
    <property type="evidence" value="ECO:0007669"/>
    <property type="project" value="InterPro"/>
</dbReference>
<evidence type="ECO:0000259" key="2">
    <source>
        <dbReference type="Pfam" id="PF12923"/>
    </source>
</evidence>
<keyword evidence="5" id="KW-1185">Reference proteome</keyword>
<dbReference type="InterPro" id="IPR040446">
    <property type="entry name" value="RRP7"/>
</dbReference>
<reference evidence="4 5" key="1">
    <citation type="journal article" date="2016" name="Nat. Commun.">
        <title>Ectomycorrhizal ecology is imprinted in the genome of the dominant symbiotic fungus Cenococcum geophilum.</title>
        <authorList>
            <consortium name="DOE Joint Genome Institute"/>
            <person name="Peter M."/>
            <person name="Kohler A."/>
            <person name="Ohm R.A."/>
            <person name="Kuo A."/>
            <person name="Krutzmann J."/>
            <person name="Morin E."/>
            <person name="Arend M."/>
            <person name="Barry K.W."/>
            <person name="Binder M."/>
            <person name="Choi C."/>
            <person name="Clum A."/>
            <person name="Copeland A."/>
            <person name="Grisel N."/>
            <person name="Haridas S."/>
            <person name="Kipfer T."/>
            <person name="LaButti K."/>
            <person name="Lindquist E."/>
            <person name="Lipzen A."/>
            <person name="Maire R."/>
            <person name="Meier B."/>
            <person name="Mihaltcheva S."/>
            <person name="Molinier V."/>
            <person name="Murat C."/>
            <person name="Poggeler S."/>
            <person name="Quandt C.A."/>
            <person name="Sperisen C."/>
            <person name="Tritt A."/>
            <person name="Tisserant E."/>
            <person name="Crous P.W."/>
            <person name="Henrissat B."/>
            <person name="Nehls U."/>
            <person name="Egli S."/>
            <person name="Spatafora J.W."/>
            <person name="Grigoriev I.V."/>
            <person name="Martin F.M."/>
        </authorList>
    </citation>
    <scope>NUCLEOTIDE SEQUENCE [LARGE SCALE GENOMIC DNA]</scope>
    <source>
        <strain evidence="4 5">CBS 207.34</strain>
    </source>
</reference>
<proteinExistence type="inferred from homology"/>
<dbReference type="Pfam" id="PF17799">
    <property type="entry name" value="RRM_Rrp7"/>
    <property type="match status" value="1"/>
</dbReference>
<accession>A0A8E2EZJ1</accession>
<dbReference type="InterPro" id="IPR012677">
    <property type="entry name" value="Nucleotide-bd_a/b_plait_sf"/>
</dbReference>
<dbReference type="InterPro" id="IPR035979">
    <property type="entry name" value="RBD_domain_sf"/>
</dbReference>
<dbReference type="InterPro" id="IPR040447">
    <property type="entry name" value="RRM_Rrp7"/>
</dbReference>
<dbReference type="Pfam" id="PF12923">
    <property type="entry name" value="RRP7"/>
    <property type="match status" value="1"/>
</dbReference>
<dbReference type="Gene3D" id="6.10.250.1770">
    <property type="match status" value="1"/>
</dbReference>